<dbReference type="InterPro" id="IPR005013">
    <property type="entry name" value="DDOST_48_kDa_subunit"/>
</dbReference>
<dbReference type="UniPathway" id="UPA00378"/>
<keyword evidence="5 8" id="KW-0256">Endoplasmic reticulum</keyword>
<protein>
    <recommendedName>
        <fullName evidence="8">Dolichyl-diphosphooligosaccharide--protein glycosyltransferase 48 kDa subunit</fullName>
        <shortName evidence="8">Oligosaccharyl transferase 48 kDa subunit</shortName>
    </recommendedName>
</protein>
<dbReference type="GO" id="GO:0018279">
    <property type="term" value="P:protein N-linked glycosylation via asparagine"/>
    <property type="evidence" value="ECO:0007669"/>
    <property type="project" value="UniProtKB-UniRule"/>
</dbReference>
<keyword evidence="6 8" id="KW-1133">Transmembrane helix</keyword>
<keyword evidence="4 8" id="KW-0812">Transmembrane</keyword>
<comment type="similarity">
    <text evidence="3 8">Belongs to the DDOST 48 kDa subunit family.</text>
</comment>
<accession>A0A7S3IMK6</accession>
<feature type="domain" description="OST48 N-terminal" evidence="9">
    <location>
        <begin position="6"/>
        <end position="236"/>
    </location>
</feature>
<evidence type="ECO:0000259" key="9">
    <source>
        <dbReference type="Pfam" id="PF03345"/>
    </source>
</evidence>
<comment type="subunit">
    <text evidence="8">Component of the oligosaccharyltransferase (OST) complex.</text>
</comment>
<dbReference type="InterPro" id="IPR055457">
    <property type="entry name" value="OST48_N"/>
</dbReference>
<reference evidence="11" key="1">
    <citation type="submission" date="2021-01" db="EMBL/GenBank/DDBJ databases">
        <authorList>
            <person name="Corre E."/>
            <person name="Pelletier E."/>
            <person name="Niang G."/>
            <person name="Scheremetjew M."/>
            <person name="Finn R."/>
            <person name="Kale V."/>
            <person name="Holt S."/>
            <person name="Cochrane G."/>
            <person name="Meng A."/>
            <person name="Brown T."/>
            <person name="Cohen L."/>
        </authorList>
    </citation>
    <scope>NUCLEOTIDE SEQUENCE</scope>
    <source>
        <strain evidence="11">S3</strain>
    </source>
</reference>
<dbReference type="GO" id="GO:0008250">
    <property type="term" value="C:oligosaccharyltransferase complex"/>
    <property type="evidence" value="ECO:0007669"/>
    <property type="project" value="TreeGrafter"/>
</dbReference>
<evidence type="ECO:0000256" key="8">
    <source>
        <dbReference type="RuleBase" id="RU361142"/>
    </source>
</evidence>
<dbReference type="PANTHER" id="PTHR10830:SF0">
    <property type="entry name" value="DOLICHYL-DIPHOSPHOOLIGOSACCHARIDE--PROTEIN GLYCOSYLTRANSFERASE 48 KDA SUBUNIT"/>
    <property type="match status" value="1"/>
</dbReference>
<feature type="transmembrane region" description="Helical" evidence="8">
    <location>
        <begin position="373"/>
        <end position="393"/>
    </location>
</feature>
<evidence type="ECO:0000256" key="5">
    <source>
        <dbReference type="ARBA" id="ARBA00022824"/>
    </source>
</evidence>
<evidence type="ECO:0000259" key="10">
    <source>
        <dbReference type="Pfam" id="PF23358"/>
    </source>
</evidence>
<evidence type="ECO:0000313" key="11">
    <source>
        <dbReference type="EMBL" id="CAE0327673.1"/>
    </source>
</evidence>
<evidence type="ECO:0000256" key="3">
    <source>
        <dbReference type="ARBA" id="ARBA00008743"/>
    </source>
</evidence>
<dbReference type="EMBL" id="HBIH01020945">
    <property type="protein sequence ID" value="CAE0327673.1"/>
    <property type="molecule type" value="Transcribed_RNA"/>
</dbReference>
<evidence type="ECO:0000256" key="7">
    <source>
        <dbReference type="ARBA" id="ARBA00023136"/>
    </source>
</evidence>
<evidence type="ECO:0000256" key="2">
    <source>
        <dbReference type="ARBA" id="ARBA00004922"/>
    </source>
</evidence>
<feature type="domain" description="OST48 middle" evidence="10">
    <location>
        <begin position="257"/>
        <end position="393"/>
    </location>
</feature>
<dbReference type="InterPro" id="IPR055459">
    <property type="entry name" value="OST48_MD"/>
</dbReference>
<name>A0A7S3IMK6_9SPIT</name>
<proteinExistence type="inferred from homology"/>
<comment type="function">
    <text evidence="8">Subunit of the oligosaccharyl transferase (OST) complex that catalyzes the initial transfer of a defined glycan (Glc(3)Man(9)GlcNAc(2) in eukaryotes) from the lipid carrier dolichol-pyrophosphate to an asparagine residue within an Asn-X-Ser/Thr consensus motif in nascent polypeptide chains, the first step in protein N-glycosylation. N-glycosylation occurs cotranslationally and the complex associates with the Sec61 complex at the channel-forming translocon complex that mediates protein translocation across the endoplasmic reticulum (ER).</text>
</comment>
<evidence type="ECO:0000256" key="1">
    <source>
        <dbReference type="ARBA" id="ARBA00004479"/>
    </source>
</evidence>
<evidence type="ECO:0000256" key="4">
    <source>
        <dbReference type="ARBA" id="ARBA00022692"/>
    </source>
</evidence>
<keyword evidence="7 8" id="KW-0472">Membrane</keyword>
<dbReference type="Pfam" id="PF23358">
    <property type="entry name" value="OST48_MD"/>
    <property type="match status" value="1"/>
</dbReference>
<dbReference type="AlphaFoldDB" id="A0A7S3IMK6"/>
<organism evidence="11">
    <name type="scientific">Strombidium inclinatum</name>
    <dbReference type="NCBI Taxonomy" id="197538"/>
    <lineage>
        <taxon>Eukaryota</taxon>
        <taxon>Sar</taxon>
        <taxon>Alveolata</taxon>
        <taxon>Ciliophora</taxon>
        <taxon>Intramacronucleata</taxon>
        <taxon>Spirotrichea</taxon>
        <taxon>Oligotrichia</taxon>
        <taxon>Strombidiidae</taxon>
        <taxon>Strombidium</taxon>
    </lineage>
</organism>
<comment type="pathway">
    <text evidence="2 8">Protein modification; protein glycosylation.</text>
</comment>
<dbReference type="Pfam" id="PF03345">
    <property type="entry name" value="OST48_N"/>
    <property type="match status" value="1"/>
</dbReference>
<evidence type="ECO:0000256" key="6">
    <source>
        <dbReference type="ARBA" id="ARBA00022989"/>
    </source>
</evidence>
<dbReference type="PANTHER" id="PTHR10830">
    <property type="entry name" value="DOLICHYL-DIPHOSPHOOLIGOSACCHARIDE--PROTEIN GLYCOSYLTRANSFERASE 48 KDA SUBUNIT"/>
    <property type="match status" value="1"/>
</dbReference>
<gene>
    <name evidence="11" type="ORF">SINC0208_LOCUS8300</name>
</gene>
<comment type="subcellular location">
    <subcellularLocation>
        <location evidence="8">Endoplasmic reticulum membrane</location>
        <topology evidence="8">Single-pass type I membrane protein</topology>
    </subcellularLocation>
    <subcellularLocation>
        <location evidence="1">Membrane</location>
        <topology evidence="1">Single-pass type I membrane protein</topology>
    </subcellularLocation>
</comment>
<sequence length="405" mass="46437">MGGGNHTLEFKLISGDPSAKVEIQQFNKYFYDNIIFMAPTVKSLGQDMQVKTILEFVDFHHNIMVFASNEVRKQIRDLVNEFGVDFEDYGYTMQGGHPPVAATQKAFSTSGLAWSNNMFSPLGRVFSKLERPVLFEDGIGAIVDTQNEYVFPILKSDPSGYSYHPQASEEKQHGFGAGQQLSLVTGYQTHYNQRIVIAGSIKMCGNDAMLANRDPAQGATIESSSNYVLCTEMVEWNLQERGVVRADNVRHNKVGEENQDGKNPENYKRQVDIEYFIDLQEKKNGEWVPYVADDVQFQFTMLDPYYQVALEQPNKASPTYTYKLKTPWRLGIFKFLVDYKRYGLNYIHNSMEVSVIQLRHDEFPRFETAGYPYYLNVFLLMGGTFLFVVHFAFTEFKSDSKQHKQ</sequence>